<evidence type="ECO:0000313" key="3">
    <source>
        <dbReference type="Proteomes" id="UP000265325"/>
    </source>
</evidence>
<comment type="caution">
    <text evidence="2">The sequence shown here is derived from an EMBL/GenBank/DDBJ whole genome shotgun (WGS) entry which is preliminary data.</text>
</comment>
<dbReference type="AlphaFoldDB" id="A0A2P2GTF7"/>
<dbReference type="Proteomes" id="UP000265325">
    <property type="component" value="Unassembled WGS sequence"/>
</dbReference>
<organism evidence="2 3">
    <name type="scientific">Streptomyces showdoensis</name>
    <dbReference type="NCBI Taxonomy" id="68268"/>
    <lineage>
        <taxon>Bacteria</taxon>
        <taxon>Bacillati</taxon>
        <taxon>Actinomycetota</taxon>
        <taxon>Actinomycetes</taxon>
        <taxon>Kitasatosporales</taxon>
        <taxon>Streptomycetaceae</taxon>
        <taxon>Streptomyces</taxon>
    </lineage>
</organism>
<dbReference type="EMBL" id="LAQS01000006">
    <property type="protein sequence ID" value="KKZ74787.1"/>
    <property type="molecule type" value="Genomic_DNA"/>
</dbReference>
<keyword evidence="3" id="KW-1185">Reference proteome</keyword>
<accession>A0A2P2GTF7</accession>
<evidence type="ECO:0000256" key="1">
    <source>
        <dbReference type="SAM" id="MobiDB-lite"/>
    </source>
</evidence>
<feature type="region of interest" description="Disordered" evidence="1">
    <location>
        <begin position="58"/>
        <end position="84"/>
    </location>
</feature>
<evidence type="ECO:0000313" key="2">
    <source>
        <dbReference type="EMBL" id="KKZ74787.1"/>
    </source>
</evidence>
<name>A0A2P2GTF7_STREW</name>
<feature type="region of interest" description="Disordered" evidence="1">
    <location>
        <begin position="1"/>
        <end position="21"/>
    </location>
</feature>
<sequence>MVRRPIRMPSPRRADLPGPSGAVEIRQRRKPLAAYGRFRATESRTVACAAEGTVTRSGAHATKSHHSSAGFVAAQPPGAATVNP</sequence>
<proteinExistence type="predicted"/>
<protein>
    <submittedName>
        <fullName evidence="2">Uncharacterized protein</fullName>
    </submittedName>
</protein>
<reference evidence="2 3" key="1">
    <citation type="submission" date="2015-05" db="EMBL/GenBank/DDBJ databases">
        <title>Draft Genome assembly of Streptomyces showdoensis.</title>
        <authorList>
            <person name="Thapa K.K."/>
            <person name="Metsa-Ketela M."/>
        </authorList>
    </citation>
    <scope>NUCLEOTIDE SEQUENCE [LARGE SCALE GENOMIC DNA]</scope>
    <source>
        <strain evidence="2 3">ATCC 15227</strain>
    </source>
</reference>
<gene>
    <name evidence="2" type="ORF">VO63_04820</name>
</gene>